<name>A0A1Y1Q9H3_9GAMM</name>
<accession>A0A1Y1Q9H3</accession>
<proteinExistence type="predicted"/>
<dbReference type="Proteomes" id="UP000192491">
    <property type="component" value="Unassembled WGS sequence"/>
</dbReference>
<dbReference type="CDD" id="cd09627">
    <property type="entry name" value="DOMON_murB_like"/>
    <property type="match status" value="1"/>
</dbReference>
<organism evidence="1 2">
    <name type="scientific">Thiothrix lacustris</name>
    <dbReference type="NCBI Taxonomy" id="525917"/>
    <lineage>
        <taxon>Bacteria</taxon>
        <taxon>Pseudomonadati</taxon>
        <taxon>Pseudomonadota</taxon>
        <taxon>Gammaproteobacteria</taxon>
        <taxon>Thiotrichales</taxon>
        <taxon>Thiotrichaceae</taxon>
        <taxon>Thiothrix</taxon>
    </lineage>
</organism>
<dbReference type="Gene3D" id="2.60.40.1190">
    <property type="match status" value="1"/>
</dbReference>
<reference evidence="1 2" key="1">
    <citation type="submission" date="2017-01" db="EMBL/GenBank/DDBJ databases">
        <title>Novel large sulfur bacteria in the metagenomes of groundwater-fed chemosynthetic microbial mats in the Lake Huron basin.</title>
        <authorList>
            <person name="Sharrar A.M."/>
            <person name="Flood B.E."/>
            <person name="Bailey J.V."/>
            <person name="Jones D.S."/>
            <person name="Biddanda B."/>
            <person name="Ruberg S.A."/>
            <person name="Marcus D.N."/>
            <person name="Dick G.J."/>
        </authorList>
    </citation>
    <scope>NUCLEOTIDE SEQUENCE [LARGE SCALE GENOMIC DNA]</scope>
    <source>
        <strain evidence="1">A8</strain>
    </source>
</reference>
<gene>
    <name evidence="1" type="ORF">BWK73_48730</name>
</gene>
<evidence type="ECO:0000313" key="2">
    <source>
        <dbReference type="Proteomes" id="UP000192491"/>
    </source>
</evidence>
<evidence type="ECO:0000313" key="1">
    <source>
        <dbReference type="EMBL" id="OQX00321.1"/>
    </source>
</evidence>
<comment type="caution">
    <text evidence="1">The sequence shown here is derived from an EMBL/GenBank/DDBJ whole genome shotgun (WGS) entry which is preliminary data.</text>
</comment>
<sequence length="177" mass="19756">MLTLIPHPTTPCPAVESLHVTMTRVNDGWQLCYILRGDLQQLRIPAPQTPTAADGLWEHTCFEAFIGVLNSAAYHEFNFSPSHQWAAYAFSDYRQRVDWQSSHAPRMVTTGTTGQLLVDIHLAAADFPANPANQPLQLGLTAVLETAAGEKTYWALAHPTKRPDFHHRDGFTHAIWS</sequence>
<evidence type="ECO:0008006" key="3">
    <source>
        <dbReference type="Google" id="ProtNLM"/>
    </source>
</evidence>
<dbReference type="EMBL" id="MTEJ01000656">
    <property type="protein sequence ID" value="OQX00321.1"/>
    <property type="molecule type" value="Genomic_DNA"/>
</dbReference>
<dbReference type="AlphaFoldDB" id="A0A1Y1Q9H3"/>
<protein>
    <recommendedName>
        <fullName evidence="3">DOMON-like domain-containing protein</fullName>
    </recommendedName>
</protein>